<dbReference type="AlphaFoldDB" id="A0A2S6G0H6"/>
<keyword evidence="1" id="KW-0812">Transmembrane</keyword>
<proteinExistence type="predicted"/>
<organism evidence="2 3">
    <name type="scientific">Clostridium algidicarnis DSM 15099</name>
    <dbReference type="NCBI Taxonomy" id="1121295"/>
    <lineage>
        <taxon>Bacteria</taxon>
        <taxon>Bacillati</taxon>
        <taxon>Bacillota</taxon>
        <taxon>Clostridia</taxon>
        <taxon>Eubacteriales</taxon>
        <taxon>Clostridiaceae</taxon>
        <taxon>Clostridium</taxon>
    </lineage>
</organism>
<evidence type="ECO:0008006" key="4">
    <source>
        <dbReference type="Google" id="ProtNLM"/>
    </source>
</evidence>
<gene>
    <name evidence="2" type="ORF">BD821_10189</name>
</gene>
<keyword evidence="1" id="KW-0472">Membrane</keyword>
<protein>
    <recommendedName>
        <fullName evidence="4">ABC-2 family transporter</fullName>
    </recommendedName>
</protein>
<sequence length="252" mass="28202">MFKYLKYELKGSYKLPIGLLVIMALWCPILYSRIGKWDIQIISTLTFLTCFAALLVAFIYIIHLYKQDFSDERGYLTFTLPLNGKSILCGKLLLSFIWLIVASIASIAFISIIYIKGLNTTLGQISITLPLLIPFLYMVVGLLTTILTIFISITLSKVAFRNKRIGGISFVIFILLNTAIGFLNLQLVKLFPQSIELPGGRIVSIVSSSMNGSTNLGGFYSYINIVTAIFYLVVIVGLFTFNSYLIDKKLDL</sequence>
<dbReference type="OrthoDB" id="9816138at2"/>
<keyword evidence="1" id="KW-1133">Transmembrane helix</keyword>
<feature type="transmembrane region" description="Helical" evidence="1">
    <location>
        <begin position="92"/>
        <end position="115"/>
    </location>
</feature>
<comment type="caution">
    <text evidence="2">The sequence shown here is derived from an EMBL/GenBank/DDBJ whole genome shotgun (WGS) entry which is preliminary data.</text>
</comment>
<feature type="transmembrane region" description="Helical" evidence="1">
    <location>
        <begin position="167"/>
        <end position="188"/>
    </location>
</feature>
<reference evidence="2 3" key="1">
    <citation type="submission" date="2018-02" db="EMBL/GenBank/DDBJ databases">
        <title>Genomic Encyclopedia of Archaeal and Bacterial Type Strains, Phase II (KMG-II): from individual species to whole genera.</title>
        <authorList>
            <person name="Goeker M."/>
        </authorList>
    </citation>
    <scope>NUCLEOTIDE SEQUENCE [LARGE SCALE GENOMIC DNA]</scope>
    <source>
        <strain evidence="2 3">DSM 15099</strain>
    </source>
</reference>
<feature type="transmembrane region" description="Helical" evidence="1">
    <location>
        <begin position="219"/>
        <end position="241"/>
    </location>
</feature>
<evidence type="ECO:0000313" key="3">
    <source>
        <dbReference type="Proteomes" id="UP000239863"/>
    </source>
</evidence>
<feature type="transmembrane region" description="Helical" evidence="1">
    <location>
        <begin position="12"/>
        <end position="31"/>
    </location>
</feature>
<dbReference type="Proteomes" id="UP000239863">
    <property type="component" value="Unassembled WGS sequence"/>
</dbReference>
<feature type="transmembrane region" description="Helical" evidence="1">
    <location>
        <begin position="37"/>
        <end position="62"/>
    </location>
</feature>
<evidence type="ECO:0000313" key="2">
    <source>
        <dbReference type="EMBL" id="PPK49429.1"/>
    </source>
</evidence>
<dbReference type="STRING" id="37659.GCA_000703125_02874"/>
<feature type="transmembrane region" description="Helical" evidence="1">
    <location>
        <begin position="135"/>
        <end position="155"/>
    </location>
</feature>
<dbReference type="RefSeq" id="WP_104408832.1">
    <property type="nucleotide sequence ID" value="NZ_PTIS01000001.1"/>
</dbReference>
<dbReference type="EMBL" id="PTIS01000001">
    <property type="protein sequence ID" value="PPK49429.1"/>
    <property type="molecule type" value="Genomic_DNA"/>
</dbReference>
<name>A0A2S6G0H6_9CLOT</name>
<accession>A0A2S6G0H6</accession>
<evidence type="ECO:0000256" key="1">
    <source>
        <dbReference type="SAM" id="Phobius"/>
    </source>
</evidence>